<proteinExistence type="predicted"/>
<evidence type="ECO:0000256" key="1">
    <source>
        <dbReference type="SAM" id="MobiDB-lite"/>
    </source>
</evidence>
<dbReference type="AlphaFoldDB" id="A0AAV9VXZ7"/>
<keyword evidence="4" id="KW-1185">Reference proteome</keyword>
<dbReference type="EMBL" id="JAVHJL010000009">
    <property type="protein sequence ID" value="KAK6497530.1"/>
    <property type="molecule type" value="Genomic_DNA"/>
</dbReference>
<reference evidence="3 4" key="1">
    <citation type="submission" date="2023-08" db="EMBL/GenBank/DDBJ databases">
        <authorList>
            <person name="Palmer J.M."/>
        </authorList>
    </citation>
    <scope>NUCLEOTIDE SEQUENCE [LARGE SCALE GENOMIC DNA]</scope>
    <source>
        <strain evidence="3 4">TWF481</strain>
    </source>
</reference>
<feature type="region of interest" description="Disordered" evidence="1">
    <location>
        <begin position="93"/>
        <end position="160"/>
    </location>
</feature>
<dbReference type="Proteomes" id="UP001370758">
    <property type="component" value="Unassembled WGS sequence"/>
</dbReference>
<evidence type="ECO:0000313" key="4">
    <source>
        <dbReference type="Proteomes" id="UP001370758"/>
    </source>
</evidence>
<gene>
    <name evidence="3" type="ORF">TWF481_011936</name>
</gene>
<protein>
    <submittedName>
        <fullName evidence="3">Uncharacterized protein</fullName>
    </submittedName>
</protein>
<organism evidence="3 4">
    <name type="scientific">Arthrobotrys musiformis</name>
    <dbReference type="NCBI Taxonomy" id="47236"/>
    <lineage>
        <taxon>Eukaryota</taxon>
        <taxon>Fungi</taxon>
        <taxon>Dikarya</taxon>
        <taxon>Ascomycota</taxon>
        <taxon>Pezizomycotina</taxon>
        <taxon>Orbiliomycetes</taxon>
        <taxon>Orbiliales</taxon>
        <taxon>Orbiliaceae</taxon>
        <taxon>Arthrobotrys</taxon>
    </lineage>
</organism>
<feature type="compositionally biased region" description="Basic and acidic residues" evidence="1">
    <location>
        <begin position="147"/>
        <end position="156"/>
    </location>
</feature>
<comment type="caution">
    <text evidence="3">The sequence shown here is derived from an EMBL/GenBank/DDBJ whole genome shotgun (WGS) entry which is preliminary data.</text>
</comment>
<feature type="signal peptide" evidence="2">
    <location>
        <begin position="1"/>
        <end position="24"/>
    </location>
</feature>
<keyword evidence="2" id="KW-0732">Signal</keyword>
<accession>A0AAV9VXZ7</accession>
<name>A0AAV9VXZ7_9PEZI</name>
<feature type="compositionally biased region" description="Acidic residues" evidence="1">
    <location>
        <begin position="129"/>
        <end position="139"/>
    </location>
</feature>
<evidence type="ECO:0000256" key="2">
    <source>
        <dbReference type="SAM" id="SignalP"/>
    </source>
</evidence>
<sequence length="341" mass="36679">MRYLKLPGRTWLPLLLLCIPQSLGAPGDTIPAKTAASLTKTLDRPTPIITPILEEKWKDIEKPNRVKRDRVKVVTVVRSVPVTATVLKRSLEGGYPGAEEDLDGMDVDSDPNGDPMDTDPPKRKKENGDPMEIDPDSSSDDPMIVDPPKKKPKGDLMDIDPSDGDFTTVSILAKVVRTDKPVVITSYACNALPTDLPKLAKAFIEMKPPGRVSCFSPENEGITADLASQDVMSYIKSTFCATVLKESSDVSGVAHVVTEQAGVNWKISATWVMADMKPSKKACVDGMQLIWDKCVDSKDGEGATGGKALLVEGVFYSVETLVGGKAKAKAKAKGKGKAARV</sequence>
<feature type="chain" id="PRO_5043429551" evidence="2">
    <location>
        <begin position="25"/>
        <end position="341"/>
    </location>
</feature>
<evidence type="ECO:0000313" key="3">
    <source>
        <dbReference type="EMBL" id="KAK6497530.1"/>
    </source>
</evidence>
<feature type="compositionally biased region" description="Acidic residues" evidence="1">
    <location>
        <begin position="98"/>
        <end position="111"/>
    </location>
</feature>